<keyword evidence="4" id="KW-1185">Reference proteome</keyword>
<feature type="transmembrane region" description="Helical" evidence="2">
    <location>
        <begin position="82"/>
        <end position="102"/>
    </location>
</feature>
<keyword evidence="2" id="KW-0472">Membrane</keyword>
<gene>
    <name evidence="3" type="ORF">ACHHYP_00654</name>
</gene>
<name>A0A1V9ZU57_ACHHY</name>
<feature type="region of interest" description="Disordered" evidence="1">
    <location>
        <begin position="45"/>
        <end position="76"/>
    </location>
</feature>
<sequence length="103" mass="11279">MSQRSGTAQIPFFITAAMKVELKQLGYTDDDIYRMRVDDAHKYVQQGTRKGAQPKKKPSMVNRLLGSKSSGASAQPDEATEIPLAAIGAAIVLAGFMVYLHFF</sequence>
<evidence type="ECO:0000256" key="2">
    <source>
        <dbReference type="SAM" id="Phobius"/>
    </source>
</evidence>
<accession>A0A1V9ZU57</accession>
<dbReference type="OrthoDB" id="76126at2759"/>
<keyword evidence="2" id="KW-0812">Transmembrane</keyword>
<dbReference type="AlphaFoldDB" id="A0A1V9ZU57"/>
<comment type="caution">
    <text evidence="3">The sequence shown here is derived from an EMBL/GenBank/DDBJ whole genome shotgun (WGS) entry which is preliminary data.</text>
</comment>
<dbReference type="Proteomes" id="UP000243579">
    <property type="component" value="Unassembled WGS sequence"/>
</dbReference>
<proteinExistence type="predicted"/>
<organism evidence="3 4">
    <name type="scientific">Achlya hypogyna</name>
    <name type="common">Oomycete</name>
    <name type="synonym">Protoachlya hypogyna</name>
    <dbReference type="NCBI Taxonomy" id="1202772"/>
    <lineage>
        <taxon>Eukaryota</taxon>
        <taxon>Sar</taxon>
        <taxon>Stramenopiles</taxon>
        <taxon>Oomycota</taxon>
        <taxon>Saprolegniomycetes</taxon>
        <taxon>Saprolegniales</taxon>
        <taxon>Achlyaceae</taxon>
        <taxon>Achlya</taxon>
    </lineage>
</organism>
<keyword evidence="2" id="KW-1133">Transmembrane helix</keyword>
<dbReference type="EMBL" id="JNBR01000006">
    <property type="protein sequence ID" value="OQS01524.1"/>
    <property type="molecule type" value="Genomic_DNA"/>
</dbReference>
<reference evidence="3 4" key="1">
    <citation type="journal article" date="2014" name="Genome Biol. Evol.">
        <title>The secreted proteins of Achlya hypogyna and Thraustotheca clavata identify the ancestral oomycete secretome and reveal gene acquisitions by horizontal gene transfer.</title>
        <authorList>
            <person name="Misner I."/>
            <person name="Blouin N."/>
            <person name="Leonard G."/>
            <person name="Richards T.A."/>
            <person name="Lane C.E."/>
        </authorList>
    </citation>
    <scope>NUCLEOTIDE SEQUENCE [LARGE SCALE GENOMIC DNA]</scope>
    <source>
        <strain evidence="3 4">ATCC 48635</strain>
    </source>
</reference>
<evidence type="ECO:0000313" key="3">
    <source>
        <dbReference type="EMBL" id="OQS01524.1"/>
    </source>
</evidence>
<evidence type="ECO:0000256" key="1">
    <source>
        <dbReference type="SAM" id="MobiDB-lite"/>
    </source>
</evidence>
<evidence type="ECO:0000313" key="4">
    <source>
        <dbReference type="Proteomes" id="UP000243579"/>
    </source>
</evidence>
<protein>
    <submittedName>
        <fullName evidence="3">Uncharacterized protein</fullName>
    </submittedName>
</protein>